<dbReference type="EMBL" id="MN738745">
    <property type="protein sequence ID" value="QHT36555.1"/>
    <property type="molecule type" value="Genomic_DNA"/>
</dbReference>
<evidence type="ECO:0000313" key="1">
    <source>
        <dbReference type="EMBL" id="QHT36555.1"/>
    </source>
</evidence>
<reference evidence="1" key="1">
    <citation type="journal article" date="2020" name="Nature">
        <title>Giant virus diversity and host interactions through global metagenomics.</title>
        <authorList>
            <person name="Schulz F."/>
            <person name="Roux S."/>
            <person name="Paez-Espino D."/>
            <person name="Jungbluth S."/>
            <person name="Walsh D.A."/>
            <person name="Denef V.J."/>
            <person name="McMahon K.D."/>
            <person name="Konstantinidis K.T."/>
            <person name="Eloe-Fadrosh E.A."/>
            <person name="Kyrpides N.C."/>
            <person name="Woyke T."/>
        </authorList>
    </citation>
    <scope>NUCLEOTIDE SEQUENCE</scope>
    <source>
        <strain evidence="1">GVMAG-S-ERX555931-87</strain>
    </source>
</reference>
<sequence>MANTIEVRGETFGDMLKFSIGEDMVPRNKLTHPKEEWSWRDRVFNGISLDEKFEMEDKWDAHTKKRMDIILSHASTPKDTMINSREVQSNKGVIHITGNGANPSFPRGQKLVTKRKRPATKKGNKNYETKPIKKEVQKLNKVFLLEEYEDMREKIYDPHYESDPFEAQPFVTDTMLNWKDYKGPGIWRDGYFFPPYQWTTYPPGLDSFEKIWCLIQLVDSGGYSKMYKTFSDSNRETCWGLQFFDSVSEFACDETQYNISPTKFIHETLGLSDSFVSLDVPLNDWEKNIKL</sequence>
<name>A0A6C0FBK9_9ZZZZ</name>
<proteinExistence type="predicted"/>
<accession>A0A6C0FBK9</accession>
<protein>
    <submittedName>
        <fullName evidence="1">Uncharacterized protein</fullName>
    </submittedName>
</protein>
<dbReference type="AlphaFoldDB" id="A0A6C0FBK9"/>
<organism evidence="1">
    <name type="scientific">viral metagenome</name>
    <dbReference type="NCBI Taxonomy" id="1070528"/>
    <lineage>
        <taxon>unclassified sequences</taxon>
        <taxon>metagenomes</taxon>
        <taxon>organismal metagenomes</taxon>
    </lineage>
</organism>